<dbReference type="CDD" id="cd00371">
    <property type="entry name" value="HMA"/>
    <property type="match status" value="1"/>
</dbReference>
<dbReference type="InterPro" id="IPR036163">
    <property type="entry name" value="HMA_dom_sf"/>
</dbReference>
<evidence type="ECO:0000313" key="2">
    <source>
        <dbReference type="EMBL" id="KKN10440.1"/>
    </source>
</evidence>
<protein>
    <recommendedName>
        <fullName evidence="1">HMA domain-containing protein</fullName>
    </recommendedName>
</protein>
<dbReference type="AlphaFoldDB" id="A0A0F9MT22"/>
<proteinExistence type="predicted"/>
<dbReference type="GO" id="GO:0046872">
    <property type="term" value="F:metal ion binding"/>
    <property type="evidence" value="ECO:0007669"/>
    <property type="project" value="InterPro"/>
</dbReference>
<comment type="caution">
    <text evidence="2">The sequence shown here is derived from an EMBL/GenBank/DDBJ whole genome shotgun (WGS) entry which is preliminary data.</text>
</comment>
<dbReference type="SUPFAM" id="SSF55008">
    <property type="entry name" value="HMA, heavy metal-associated domain"/>
    <property type="match status" value="1"/>
</dbReference>
<dbReference type="InterPro" id="IPR006121">
    <property type="entry name" value="HMA_dom"/>
</dbReference>
<dbReference type="EMBL" id="LAZR01004243">
    <property type="protein sequence ID" value="KKN10440.1"/>
    <property type="molecule type" value="Genomic_DNA"/>
</dbReference>
<dbReference type="Pfam" id="PF00403">
    <property type="entry name" value="HMA"/>
    <property type="match status" value="1"/>
</dbReference>
<name>A0A0F9MT22_9ZZZZ</name>
<dbReference type="PROSITE" id="PS50846">
    <property type="entry name" value="HMA_2"/>
    <property type="match status" value="1"/>
</dbReference>
<gene>
    <name evidence="2" type="ORF">LCGC14_1036510</name>
</gene>
<evidence type="ECO:0000259" key="1">
    <source>
        <dbReference type="PROSITE" id="PS50846"/>
    </source>
</evidence>
<dbReference type="Gene3D" id="3.30.70.100">
    <property type="match status" value="1"/>
</dbReference>
<organism evidence="2">
    <name type="scientific">marine sediment metagenome</name>
    <dbReference type="NCBI Taxonomy" id="412755"/>
    <lineage>
        <taxon>unclassified sequences</taxon>
        <taxon>metagenomes</taxon>
        <taxon>ecological metagenomes</taxon>
    </lineage>
</organism>
<reference evidence="2" key="1">
    <citation type="journal article" date="2015" name="Nature">
        <title>Complex archaea that bridge the gap between prokaryotes and eukaryotes.</title>
        <authorList>
            <person name="Spang A."/>
            <person name="Saw J.H."/>
            <person name="Jorgensen S.L."/>
            <person name="Zaremba-Niedzwiedzka K."/>
            <person name="Martijn J."/>
            <person name="Lind A.E."/>
            <person name="van Eijk R."/>
            <person name="Schleper C."/>
            <person name="Guy L."/>
            <person name="Ettema T.J."/>
        </authorList>
    </citation>
    <scope>NUCLEOTIDE SEQUENCE</scope>
</reference>
<feature type="domain" description="HMA" evidence="1">
    <location>
        <begin position="3"/>
        <end position="69"/>
    </location>
</feature>
<sequence>MTTETTLTIPAIHCEDCVRTVRGALQALPGVQVMEADAATKRVHVRFEERAVSLDRIRQALDEVGLSAED</sequence>
<accession>A0A0F9MT22</accession>